<name>A0A6I2KTB8_9BURK</name>
<evidence type="ECO:0000256" key="7">
    <source>
        <dbReference type="ARBA" id="ARBA00023326"/>
    </source>
</evidence>
<dbReference type="SUPFAM" id="SSF51126">
    <property type="entry name" value="Pectin lyase-like"/>
    <property type="match status" value="1"/>
</dbReference>
<keyword evidence="4" id="KW-0325">Glycoprotein</keyword>
<dbReference type="InterPro" id="IPR000743">
    <property type="entry name" value="Glyco_hydro_28"/>
</dbReference>
<evidence type="ECO:0000256" key="2">
    <source>
        <dbReference type="ARBA" id="ARBA00022737"/>
    </source>
</evidence>
<keyword evidence="12" id="KW-1185">Reference proteome</keyword>
<evidence type="ECO:0000256" key="10">
    <source>
        <dbReference type="SAM" id="SignalP"/>
    </source>
</evidence>
<evidence type="ECO:0000313" key="12">
    <source>
        <dbReference type="Proteomes" id="UP000433309"/>
    </source>
</evidence>
<dbReference type="GO" id="GO:0004650">
    <property type="term" value="F:polygalacturonase activity"/>
    <property type="evidence" value="ECO:0007669"/>
    <property type="project" value="InterPro"/>
</dbReference>
<protein>
    <submittedName>
        <fullName evidence="11">Glycoside hydrolase</fullName>
    </submittedName>
</protein>
<evidence type="ECO:0000256" key="4">
    <source>
        <dbReference type="ARBA" id="ARBA00023180"/>
    </source>
</evidence>
<feature type="signal peptide" evidence="10">
    <location>
        <begin position="1"/>
        <end position="20"/>
    </location>
</feature>
<evidence type="ECO:0000256" key="1">
    <source>
        <dbReference type="ARBA" id="ARBA00008834"/>
    </source>
</evidence>
<dbReference type="PANTHER" id="PTHR31736:SF9">
    <property type="entry name" value="ENDO-XYLOGALACTURONAN HYDROLASE A-RELATED"/>
    <property type="match status" value="1"/>
</dbReference>
<keyword evidence="5" id="KW-0119">Carbohydrate metabolism</keyword>
<comment type="function">
    <text evidence="8">Pectinolytic enzyme involved in the degradation of xylogalacturonan (xga), a galacturonan backbone heavily substituted with xylose, and which is one important component of the hairy regions of pectin. Activity requires a galacturonic acid backbone substituted with xylose.</text>
</comment>
<dbReference type="Proteomes" id="UP000433309">
    <property type="component" value="Unassembled WGS sequence"/>
</dbReference>
<evidence type="ECO:0000256" key="8">
    <source>
        <dbReference type="ARBA" id="ARBA00037278"/>
    </source>
</evidence>
<organism evidence="11 12">
    <name type="scientific">Duganella guangzhouensis</name>
    <dbReference type="NCBI Taxonomy" id="2666084"/>
    <lineage>
        <taxon>Bacteria</taxon>
        <taxon>Pseudomonadati</taxon>
        <taxon>Pseudomonadota</taxon>
        <taxon>Betaproteobacteria</taxon>
        <taxon>Burkholderiales</taxon>
        <taxon>Oxalobacteraceae</taxon>
        <taxon>Telluria group</taxon>
        <taxon>Duganella</taxon>
    </lineage>
</organism>
<comment type="caution">
    <text evidence="11">The sequence shown here is derived from an EMBL/GenBank/DDBJ whole genome shotgun (WGS) entry which is preliminary data.</text>
</comment>
<accession>A0A6I2KTB8</accession>
<evidence type="ECO:0000256" key="3">
    <source>
        <dbReference type="ARBA" id="ARBA00022801"/>
    </source>
</evidence>
<gene>
    <name evidence="11" type="ORF">GJ699_00815</name>
</gene>
<dbReference type="Pfam" id="PF00295">
    <property type="entry name" value="Glyco_hydro_28"/>
    <property type="match status" value="1"/>
</dbReference>
<keyword evidence="6 9" id="KW-0326">Glycosidase</keyword>
<proteinExistence type="inferred from homology"/>
<evidence type="ECO:0000313" key="11">
    <source>
        <dbReference type="EMBL" id="MRW88520.1"/>
    </source>
</evidence>
<dbReference type="EMBL" id="WKJK01000001">
    <property type="protein sequence ID" value="MRW88520.1"/>
    <property type="molecule type" value="Genomic_DNA"/>
</dbReference>
<keyword evidence="10" id="KW-0732">Signal</keyword>
<keyword evidence="7" id="KW-0624">Polysaccharide degradation</keyword>
<evidence type="ECO:0000256" key="9">
    <source>
        <dbReference type="RuleBase" id="RU361169"/>
    </source>
</evidence>
<keyword evidence="3 9" id="KW-0378">Hydrolase</keyword>
<reference evidence="11 12" key="1">
    <citation type="submission" date="2019-11" db="EMBL/GenBank/DDBJ databases">
        <title>Novel species isolated from a subtropical stream in China.</title>
        <authorList>
            <person name="Lu H."/>
        </authorList>
    </citation>
    <scope>NUCLEOTIDE SEQUENCE [LARGE SCALE GENOMIC DNA]</scope>
    <source>
        <strain evidence="11 12">FT80W</strain>
    </source>
</reference>
<keyword evidence="2" id="KW-0677">Repeat</keyword>
<dbReference type="PANTHER" id="PTHR31736">
    <property type="match status" value="1"/>
</dbReference>
<dbReference type="GO" id="GO:0000272">
    <property type="term" value="P:polysaccharide catabolic process"/>
    <property type="evidence" value="ECO:0007669"/>
    <property type="project" value="UniProtKB-KW"/>
</dbReference>
<dbReference type="AlphaFoldDB" id="A0A6I2KTB8"/>
<comment type="similarity">
    <text evidence="1 9">Belongs to the glycosyl hydrolase 28 family.</text>
</comment>
<dbReference type="InterPro" id="IPR012334">
    <property type="entry name" value="Pectin_lyas_fold"/>
</dbReference>
<dbReference type="RefSeq" id="WP_154372171.1">
    <property type="nucleotide sequence ID" value="NZ_WKJK01000001.1"/>
</dbReference>
<evidence type="ECO:0000256" key="6">
    <source>
        <dbReference type="ARBA" id="ARBA00023295"/>
    </source>
</evidence>
<dbReference type="Gene3D" id="2.160.20.10">
    <property type="entry name" value="Single-stranded right-handed beta-helix, Pectin lyase-like"/>
    <property type="match status" value="1"/>
</dbReference>
<dbReference type="InterPro" id="IPR011050">
    <property type="entry name" value="Pectin_lyase_fold/virulence"/>
</dbReference>
<evidence type="ECO:0000256" key="5">
    <source>
        <dbReference type="ARBA" id="ARBA00023277"/>
    </source>
</evidence>
<sequence length="494" mass="54246">MLKFLLFAAAALSAASPALAAQIQTYDYPRPVRYSPGDTVRDTHRNPEYVVRVRAPSGVWQDLYEHRVEVDWNNPQSAALVRFDFEGKVELAIQRSYAGFSKVAVRPASLGIQPRIEDDTVYLTLDKPANLSVEFDGDKHHNLHVFAGAIDNSAKPQGPGVIVFGPGVHKPPKGEKVFRFASGQTVLIDGAAVLDAGISLDHVHDVTIKGHGLIERPTGDVPMTNTATHDNTPEAHVDGTAAIGIRNSRNIRIEGLTIINPPGVTLGCMQSSGVSIVDLKSFSARPWADGIDIYSCRDVEIDRVFLRVADDCFALYNHRWDLYGDIRRVRVTNSTCWADVAHAMYMGLFGNPDRPEVTEDVTFKNIDVLEINETQPRFQGVMAINANNATVVRNILFEDIRVDHMIEGKLFNFAVIGDDRFSLSPGGGIANLTLRNISFTGKGVYGPSVIQGYDQARGVRGVTLENVRIGQRKLTAPDAELLQVGPHATDIRFK</sequence>
<feature type="chain" id="PRO_5026025320" evidence="10">
    <location>
        <begin position="21"/>
        <end position="494"/>
    </location>
</feature>